<dbReference type="InterPro" id="IPR015927">
    <property type="entry name" value="Peptidase_S24_S26A/B/C"/>
</dbReference>
<dbReference type="PATRIC" id="fig|1604020.3.peg.2549"/>
<feature type="domain" description="Peptidase S24/S26A/S26B/S26C" evidence="3">
    <location>
        <begin position="16"/>
        <end position="78"/>
    </location>
</feature>
<dbReference type="Gene3D" id="2.10.109.10">
    <property type="entry name" value="Umud Fragment, subunit A"/>
    <property type="match status" value="1"/>
</dbReference>
<dbReference type="SUPFAM" id="SSF51306">
    <property type="entry name" value="LexA/Signal peptidase"/>
    <property type="match status" value="1"/>
</dbReference>
<dbReference type="GO" id="GO:0006508">
    <property type="term" value="P:proteolysis"/>
    <property type="evidence" value="ECO:0007669"/>
    <property type="project" value="UniProtKB-KW"/>
</dbReference>
<evidence type="ECO:0000313" key="5">
    <source>
        <dbReference type="Proteomes" id="UP000035067"/>
    </source>
</evidence>
<evidence type="ECO:0000256" key="1">
    <source>
        <dbReference type="ARBA" id="ARBA00022670"/>
    </source>
</evidence>
<name>A0A0G2J563_9SYNE</name>
<dbReference type="CDD" id="cd06462">
    <property type="entry name" value="Peptidase_S24_S26"/>
    <property type="match status" value="1"/>
</dbReference>
<proteinExistence type="predicted"/>
<accession>A0A0G2J563</accession>
<dbReference type="InterPro" id="IPR019756">
    <property type="entry name" value="Pept_S26A_signal_pept_1_Ser-AS"/>
</dbReference>
<dbReference type="AlphaFoldDB" id="A0A0G2J563"/>
<keyword evidence="2" id="KW-0378">Hydrolase</keyword>
<comment type="caution">
    <text evidence="4">The sequence shown here is derived from an EMBL/GenBank/DDBJ whole genome shotgun (WGS) entry which is preliminary data.</text>
</comment>
<protein>
    <recommendedName>
        <fullName evidence="3">Peptidase S24/S26A/S26B/S26C domain-containing protein</fullName>
    </recommendedName>
</protein>
<dbReference type="PROSITE" id="PS00501">
    <property type="entry name" value="SPASE_I_1"/>
    <property type="match status" value="1"/>
</dbReference>
<keyword evidence="1" id="KW-0645">Protease</keyword>
<evidence type="ECO:0000256" key="2">
    <source>
        <dbReference type="ARBA" id="ARBA00022801"/>
    </source>
</evidence>
<organism evidence="4 5">
    <name type="scientific">Candidatus Synechococcus spongiarum SP3</name>
    <dbReference type="NCBI Taxonomy" id="1604020"/>
    <lineage>
        <taxon>Bacteria</taxon>
        <taxon>Bacillati</taxon>
        <taxon>Cyanobacteriota</taxon>
        <taxon>Cyanophyceae</taxon>
        <taxon>Synechococcales</taxon>
        <taxon>Synechococcaceae</taxon>
        <taxon>Synechococcus</taxon>
    </lineage>
</organism>
<dbReference type="InterPro" id="IPR036286">
    <property type="entry name" value="LexA/Signal_pep-like_sf"/>
</dbReference>
<reference evidence="4 5" key="1">
    <citation type="submission" date="2015-01" db="EMBL/GenBank/DDBJ databases">
        <title>Lifestyle Evolution in Cyanobacterial Symbionts of Sponges.</title>
        <authorList>
            <person name="Burgsdorf I."/>
            <person name="Slaby B.M."/>
            <person name="Handley K.M."/>
            <person name="Haber M."/>
            <person name="Blom J."/>
            <person name="Marshall C.W."/>
            <person name="Gilbert J.A."/>
            <person name="Hentschel U."/>
            <person name="Steindler L."/>
        </authorList>
    </citation>
    <scope>NUCLEOTIDE SEQUENCE [LARGE SCALE GENOMIC DNA]</scope>
    <source>
        <strain evidence="4">SP3</strain>
    </source>
</reference>
<evidence type="ECO:0000259" key="3">
    <source>
        <dbReference type="Pfam" id="PF00717"/>
    </source>
</evidence>
<sequence>MIRLAQGIVTLLGFGIIRVAGLSMAPTLQDGDFILFRRLSADDSPSPGRIVIVRHQRLGTIVKLLEEETRPDRFRLSGLSALSVDSSHMGNVARQDIIGQAVLRIGRHGTSRLTRLR</sequence>
<dbReference type="EMBL" id="JXQG01000015">
    <property type="protein sequence ID" value="KKZ12657.1"/>
    <property type="molecule type" value="Genomic_DNA"/>
</dbReference>
<dbReference type="Proteomes" id="UP000035067">
    <property type="component" value="Unassembled WGS sequence"/>
</dbReference>
<dbReference type="GO" id="GO:0016020">
    <property type="term" value="C:membrane"/>
    <property type="evidence" value="ECO:0007669"/>
    <property type="project" value="InterPro"/>
</dbReference>
<dbReference type="GO" id="GO:0004252">
    <property type="term" value="F:serine-type endopeptidase activity"/>
    <property type="evidence" value="ECO:0007669"/>
    <property type="project" value="InterPro"/>
</dbReference>
<gene>
    <name evidence="4" type="ORF">TE42_03815</name>
</gene>
<evidence type="ECO:0000313" key="4">
    <source>
        <dbReference type="EMBL" id="KKZ12657.1"/>
    </source>
</evidence>
<dbReference type="Pfam" id="PF00717">
    <property type="entry name" value="Peptidase_S24"/>
    <property type="match status" value="1"/>
</dbReference>